<comment type="caution">
    <text evidence="1">The sequence shown here is derived from an EMBL/GenBank/DDBJ whole genome shotgun (WGS) entry which is preliminary data.</text>
</comment>
<dbReference type="AlphaFoldDB" id="A0A2W2B9L5"/>
<protein>
    <submittedName>
        <fullName evidence="1">DUF718 domain-containing protein</fullName>
    </submittedName>
</protein>
<gene>
    <name evidence="1" type="ORF">DK847_10825</name>
</gene>
<dbReference type="SUPFAM" id="SSF54909">
    <property type="entry name" value="Dimeric alpha+beta barrel"/>
    <property type="match status" value="1"/>
</dbReference>
<dbReference type="Proteomes" id="UP000248795">
    <property type="component" value="Unassembled WGS sequence"/>
</dbReference>
<keyword evidence="2" id="KW-1185">Reference proteome</keyword>
<dbReference type="InterPro" id="IPR011008">
    <property type="entry name" value="Dimeric_a/b-barrel"/>
</dbReference>
<organism evidence="1 2">
    <name type="scientific">Aestuariivirga litoralis</name>
    <dbReference type="NCBI Taxonomy" id="2650924"/>
    <lineage>
        <taxon>Bacteria</taxon>
        <taxon>Pseudomonadati</taxon>
        <taxon>Pseudomonadota</taxon>
        <taxon>Alphaproteobacteria</taxon>
        <taxon>Hyphomicrobiales</taxon>
        <taxon>Aestuariivirgaceae</taxon>
        <taxon>Aestuariivirga</taxon>
    </lineage>
</organism>
<proteinExistence type="predicted"/>
<sequence>MSAYNVVRFRVKPGMQKAFEDAHRVEPGFKGFHGGALVRTGEETYCFVGCWESFERIAAARHQMIGMLDSFRPMLQDLGNGLGVTDPVSGDAVVEFAASPA</sequence>
<name>A0A2W2B9L5_9HYPH</name>
<reference evidence="2" key="1">
    <citation type="submission" date="2018-06" db="EMBL/GenBank/DDBJ databases">
        <title>Aestuariibacter litoralis strain KCTC 52945T.</title>
        <authorList>
            <person name="Li X."/>
            <person name="Salam N."/>
            <person name="Li J.-L."/>
            <person name="Chen Y.-M."/>
            <person name="Yang Z.-W."/>
            <person name="Zhang L.-Y."/>
            <person name="Han M.-X."/>
            <person name="Xiao M."/>
            <person name="Li W.-J."/>
        </authorList>
    </citation>
    <scope>NUCLEOTIDE SEQUENCE [LARGE SCALE GENOMIC DNA]</scope>
    <source>
        <strain evidence="2">KCTC 52945</strain>
    </source>
</reference>
<evidence type="ECO:0000313" key="2">
    <source>
        <dbReference type="Proteomes" id="UP000248795"/>
    </source>
</evidence>
<dbReference type="EMBL" id="QKVK01000004">
    <property type="protein sequence ID" value="PZF76944.1"/>
    <property type="molecule type" value="Genomic_DNA"/>
</dbReference>
<dbReference type="RefSeq" id="WP_111198521.1">
    <property type="nucleotide sequence ID" value="NZ_QKVK01000004.1"/>
</dbReference>
<evidence type="ECO:0000313" key="1">
    <source>
        <dbReference type="EMBL" id="PZF76944.1"/>
    </source>
</evidence>
<accession>A0A2W2B9L5</accession>